<evidence type="ECO:0008006" key="3">
    <source>
        <dbReference type="Google" id="ProtNLM"/>
    </source>
</evidence>
<organism evidence="1 2">
    <name type="scientific">Olsenella porci</name>
    <dbReference type="NCBI Taxonomy" id="2652279"/>
    <lineage>
        <taxon>Bacteria</taxon>
        <taxon>Bacillati</taxon>
        <taxon>Actinomycetota</taxon>
        <taxon>Coriobacteriia</taxon>
        <taxon>Coriobacteriales</taxon>
        <taxon>Atopobiaceae</taxon>
        <taxon>Olsenella</taxon>
    </lineage>
</organism>
<protein>
    <recommendedName>
        <fullName evidence="3">Glutathionylspermidine synthase</fullName>
    </recommendedName>
</protein>
<sequence>MAVVSAGIDGMCGEGRSASGGSMTGREMEDEFVSIARTLGGDEDGRRGGSAYLRQTHALYHGGPSPWAFTPKIFDDREAAVLRDAAEQMGRIMEAVTARFVEDPHFRSLFALPPYLDRICQVPTGYSRMIPLARVDVFLNEETGDFQFCELNTDGSAGMTNTVEITRAIERSATWREFTRRHPRYEAFDVTSACLFALLDTYAEWARGHQGAPCLAYPSLAVVDYADSVSADEVDDFLGRMRDLGVDARFSDVRDLRVGEWGGDELLLDDEGPIACVWRRAVTSELAQRRCDGADALVDATQRGLVCTVGGFRTWPCATKTVFAVLRTPECRAILTPEQNEFVERHVPLTLILGGPGATDLSRFSQRERWIVKPSGGYNSVGVTAGMDVAAGEWEERLRAGVRDHDVIQEYAPQYATPAMAGILDDGDDPMEADPANNMEGLYLFNGRFCGVYTRCGRNSTIGEFTGRLNMGAFVVHDDAGVAPVARGDE</sequence>
<evidence type="ECO:0000313" key="2">
    <source>
        <dbReference type="Proteomes" id="UP000469325"/>
    </source>
</evidence>
<dbReference type="SUPFAM" id="SSF56059">
    <property type="entry name" value="Glutathione synthetase ATP-binding domain-like"/>
    <property type="match status" value="1"/>
</dbReference>
<accession>A0A6N7XSP3</accession>
<dbReference type="EMBL" id="VUNC01000006">
    <property type="protein sequence ID" value="MST73056.1"/>
    <property type="molecule type" value="Genomic_DNA"/>
</dbReference>
<evidence type="ECO:0000313" key="1">
    <source>
        <dbReference type="EMBL" id="MST73056.1"/>
    </source>
</evidence>
<comment type="caution">
    <text evidence="1">The sequence shown here is derived from an EMBL/GenBank/DDBJ whole genome shotgun (WGS) entry which is preliminary data.</text>
</comment>
<reference evidence="1 2" key="1">
    <citation type="submission" date="2019-08" db="EMBL/GenBank/DDBJ databases">
        <title>In-depth cultivation of the pig gut microbiome towards novel bacterial diversity and tailored functional studies.</title>
        <authorList>
            <person name="Wylensek D."/>
            <person name="Hitch T.C.A."/>
            <person name="Clavel T."/>
        </authorList>
    </citation>
    <scope>NUCLEOTIDE SEQUENCE [LARGE SCALE GENOMIC DNA]</scope>
    <source>
        <strain evidence="1 2">CA-Schmier-601-WT-1</strain>
    </source>
</reference>
<gene>
    <name evidence="1" type="ORF">FYJ68_08030</name>
</gene>
<keyword evidence="2" id="KW-1185">Reference proteome</keyword>
<dbReference type="AlphaFoldDB" id="A0A6N7XSP3"/>
<name>A0A6N7XSP3_9ACTN</name>
<dbReference type="Proteomes" id="UP000469325">
    <property type="component" value="Unassembled WGS sequence"/>
</dbReference>
<proteinExistence type="predicted"/>
<dbReference type="RefSeq" id="WP_154435695.1">
    <property type="nucleotide sequence ID" value="NZ_VUNC01000006.1"/>
</dbReference>